<reference evidence="12 13" key="1">
    <citation type="submission" date="2018-10" db="EMBL/GenBank/DDBJ databases">
        <title>Genomic Encyclopedia of Archaeal and Bacterial Type Strains, Phase II (KMG-II): from individual species to whole genera.</title>
        <authorList>
            <person name="Goeker M."/>
        </authorList>
    </citation>
    <scope>NUCLEOTIDE SEQUENCE [LARGE SCALE GENOMIC DNA]</scope>
    <source>
        <strain evidence="12 13">DSM 18602</strain>
    </source>
</reference>
<comment type="cofactor">
    <cofactor evidence="1 10">
        <name>pyridoxal 5'-phosphate</name>
        <dbReference type="ChEBI" id="CHEBI:597326"/>
    </cofactor>
</comment>
<dbReference type="SUPFAM" id="SSF53383">
    <property type="entry name" value="PLP-dependent transferases"/>
    <property type="match status" value="1"/>
</dbReference>
<evidence type="ECO:0000256" key="10">
    <source>
        <dbReference type="RuleBase" id="RU004504"/>
    </source>
</evidence>
<proteinExistence type="inferred from homology"/>
<name>A0A495IVS9_9SPHI</name>
<evidence type="ECO:0000256" key="5">
    <source>
        <dbReference type="ARBA" id="ARBA00022723"/>
    </source>
</evidence>
<dbReference type="OrthoDB" id="9804366at2"/>
<dbReference type="RefSeq" id="WP_121196223.1">
    <property type="nucleotide sequence ID" value="NZ_RBKU01000001.1"/>
</dbReference>
<keyword evidence="8" id="KW-0411">Iron-sulfur</keyword>
<comment type="caution">
    <text evidence="12">The sequence shown here is derived from an EMBL/GenBank/DDBJ whole genome shotgun (WGS) entry which is preliminary data.</text>
</comment>
<dbReference type="InterPro" id="IPR016454">
    <property type="entry name" value="Cysteine_dSase"/>
</dbReference>
<evidence type="ECO:0000256" key="3">
    <source>
        <dbReference type="ARBA" id="ARBA00012239"/>
    </source>
</evidence>
<keyword evidence="5" id="KW-0479">Metal-binding</keyword>
<dbReference type="GO" id="GO:0051536">
    <property type="term" value="F:iron-sulfur cluster binding"/>
    <property type="evidence" value="ECO:0007669"/>
    <property type="project" value="UniProtKB-KW"/>
</dbReference>
<evidence type="ECO:0000259" key="11">
    <source>
        <dbReference type="Pfam" id="PF00266"/>
    </source>
</evidence>
<comment type="catalytic activity">
    <reaction evidence="9">
        <text>(sulfur carrier)-H + L-cysteine = (sulfur carrier)-SH + L-alanine</text>
        <dbReference type="Rhea" id="RHEA:43892"/>
        <dbReference type="Rhea" id="RHEA-COMP:14737"/>
        <dbReference type="Rhea" id="RHEA-COMP:14739"/>
        <dbReference type="ChEBI" id="CHEBI:29917"/>
        <dbReference type="ChEBI" id="CHEBI:35235"/>
        <dbReference type="ChEBI" id="CHEBI:57972"/>
        <dbReference type="ChEBI" id="CHEBI:64428"/>
        <dbReference type="EC" id="2.8.1.7"/>
    </reaction>
</comment>
<organism evidence="12 13">
    <name type="scientific">Mucilaginibacter gracilis</name>
    <dbReference type="NCBI Taxonomy" id="423350"/>
    <lineage>
        <taxon>Bacteria</taxon>
        <taxon>Pseudomonadati</taxon>
        <taxon>Bacteroidota</taxon>
        <taxon>Sphingobacteriia</taxon>
        <taxon>Sphingobacteriales</taxon>
        <taxon>Sphingobacteriaceae</taxon>
        <taxon>Mucilaginibacter</taxon>
    </lineage>
</organism>
<dbReference type="InterPro" id="IPR015422">
    <property type="entry name" value="PyrdxlP-dep_Trfase_small"/>
</dbReference>
<dbReference type="Gene3D" id="3.40.640.10">
    <property type="entry name" value="Type I PLP-dependent aspartate aminotransferase-like (Major domain)"/>
    <property type="match status" value="1"/>
</dbReference>
<evidence type="ECO:0000313" key="13">
    <source>
        <dbReference type="Proteomes" id="UP000268007"/>
    </source>
</evidence>
<dbReference type="PIRSF" id="PIRSF005572">
    <property type="entry name" value="NifS"/>
    <property type="match status" value="1"/>
</dbReference>
<evidence type="ECO:0000256" key="9">
    <source>
        <dbReference type="ARBA" id="ARBA00050776"/>
    </source>
</evidence>
<dbReference type="PROSITE" id="PS00595">
    <property type="entry name" value="AA_TRANSFER_CLASS_5"/>
    <property type="match status" value="1"/>
</dbReference>
<dbReference type="GO" id="GO:0046872">
    <property type="term" value="F:metal ion binding"/>
    <property type="evidence" value="ECO:0007669"/>
    <property type="project" value="UniProtKB-KW"/>
</dbReference>
<dbReference type="Proteomes" id="UP000268007">
    <property type="component" value="Unassembled WGS sequence"/>
</dbReference>
<evidence type="ECO:0000256" key="2">
    <source>
        <dbReference type="ARBA" id="ARBA00006490"/>
    </source>
</evidence>
<dbReference type="AlphaFoldDB" id="A0A495IVS9"/>
<accession>A0A495IVS9</accession>
<dbReference type="InterPro" id="IPR015421">
    <property type="entry name" value="PyrdxlP-dep_Trfase_major"/>
</dbReference>
<evidence type="ECO:0000256" key="8">
    <source>
        <dbReference type="ARBA" id="ARBA00023014"/>
    </source>
</evidence>
<feature type="domain" description="Aminotransferase class V" evidence="11">
    <location>
        <begin position="3"/>
        <end position="353"/>
    </location>
</feature>
<keyword evidence="13" id="KW-1185">Reference proteome</keyword>
<evidence type="ECO:0000256" key="1">
    <source>
        <dbReference type="ARBA" id="ARBA00001933"/>
    </source>
</evidence>
<evidence type="ECO:0000256" key="7">
    <source>
        <dbReference type="ARBA" id="ARBA00023004"/>
    </source>
</evidence>
<sequence>MNIYLDNAAATQLDPLVLGAMTPLLLNNYGSPFSHHQQGRDALAIIDFSKKTVARLLKASPEEIIFTSGATEADNIAILSAVKHEGIRHVVTTQLEHQAVLCTLKDLEKEGIIRVSYVRNDSSGNLDLDGLELILKTKPRSLITIMHTNNEIGTRYDIARIAALSEKYGALFHTDAAQTIGRYNFNLTRLKVHYLTGSGHKFHGPQGIGFIFIRKGLRAAQLVKGGEHGNVNIAGIAGMAKALEVAHGKLAEDQEYIWELKSKLLSQLQNRISDIRFNGNPTDKDQSLETILSVNFPSTRSYSGLTDYLDRSGIAVSGGKTSHVLEAIGIQVGYETIRFSFSKFNTPVEIDQLTDILVAVYNLQAA</sequence>
<dbReference type="InterPro" id="IPR020578">
    <property type="entry name" value="Aminotrans_V_PyrdxlP_BS"/>
</dbReference>
<protein>
    <recommendedName>
        <fullName evidence="3">cysteine desulfurase</fullName>
        <ecNumber evidence="3">2.8.1.7</ecNumber>
    </recommendedName>
</protein>
<dbReference type="InterPro" id="IPR000192">
    <property type="entry name" value="Aminotrans_V_dom"/>
</dbReference>
<evidence type="ECO:0000313" key="12">
    <source>
        <dbReference type="EMBL" id="RKR80431.1"/>
    </source>
</evidence>
<dbReference type="Pfam" id="PF00266">
    <property type="entry name" value="Aminotran_5"/>
    <property type="match status" value="1"/>
</dbReference>
<evidence type="ECO:0000256" key="4">
    <source>
        <dbReference type="ARBA" id="ARBA00022679"/>
    </source>
</evidence>
<dbReference type="EC" id="2.8.1.7" evidence="3"/>
<dbReference type="PANTHER" id="PTHR11601">
    <property type="entry name" value="CYSTEINE DESULFURYLASE FAMILY MEMBER"/>
    <property type="match status" value="1"/>
</dbReference>
<comment type="similarity">
    <text evidence="2">Belongs to the class-V pyridoxal-phosphate-dependent aminotransferase family. NifS/IscS subfamily.</text>
</comment>
<gene>
    <name evidence="12" type="ORF">BDD43_0538</name>
</gene>
<evidence type="ECO:0000256" key="6">
    <source>
        <dbReference type="ARBA" id="ARBA00022898"/>
    </source>
</evidence>
<dbReference type="Gene3D" id="3.90.1150.10">
    <property type="entry name" value="Aspartate Aminotransferase, domain 1"/>
    <property type="match status" value="1"/>
</dbReference>
<dbReference type="GO" id="GO:0031071">
    <property type="term" value="F:cysteine desulfurase activity"/>
    <property type="evidence" value="ECO:0007669"/>
    <property type="project" value="UniProtKB-EC"/>
</dbReference>
<keyword evidence="4" id="KW-0808">Transferase</keyword>
<keyword evidence="7" id="KW-0408">Iron</keyword>
<dbReference type="InterPro" id="IPR015424">
    <property type="entry name" value="PyrdxlP-dep_Trfase"/>
</dbReference>
<dbReference type="PANTHER" id="PTHR11601:SF34">
    <property type="entry name" value="CYSTEINE DESULFURASE"/>
    <property type="match status" value="1"/>
</dbReference>
<keyword evidence="6" id="KW-0663">Pyridoxal phosphate</keyword>
<dbReference type="EMBL" id="RBKU01000001">
    <property type="protein sequence ID" value="RKR80431.1"/>
    <property type="molecule type" value="Genomic_DNA"/>
</dbReference>